<dbReference type="AlphaFoldDB" id="A0A849I8Z1"/>
<accession>A0A849I8Z1</accession>
<organism evidence="2 3">
    <name type="scientific">Enterovirga aerilata</name>
    <dbReference type="NCBI Taxonomy" id="2730920"/>
    <lineage>
        <taxon>Bacteria</taxon>
        <taxon>Pseudomonadati</taxon>
        <taxon>Pseudomonadota</taxon>
        <taxon>Alphaproteobacteria</taxon>
        <taxon>Hyphomicrobiales</taxon>
        <taxon>Methylobacteriaceae</taxon>
        <taxon>Enterovirga</taxon>
    </lineage>
</organism>
<dbReference type="RefSeq" id="WP_171218397.1">
    <property type="nucleotide sequence ID" value="NZ_JABEPP010000003.1"/>
</dbReference>
<keyword evidence="3" id="KW-1185">Reference proteome</keyword>
<reference evidence="2 3" key="1">
    <citation type="submission" date="2020-04" db="EMBL/GenBank/DDBJ databases">
        <title>Enterovirga sp. isolate from soil.</title>
        <authorList>
            <person name="Chea S."/>
            <person name="Kim D.-U."/>
        </authorList>
    </citation>
    <scope>NUCLEOTIDE SEQUENCE [LARGE SCALE GENOMIC DNA]</scope>
    <source>
        <strain evidence="2 3">DB1703</strain>
    </source>
</reference>
<evidence type="ECO:0000313" key="2">
    <source>
        <dbReference type="EMBL" id="NNM72879.1"/>
    </source>
</evidence>
<sequence>MEAGRIVVTGARGRIGRALAGHWRGRDLVLLDREEGDLARYDPAWAGRLAGAGTLVHLAADPDPASAFASAAKANTEALLNVLQACDEHGIGRLVYASSVWADFAAWRLAPRMTWYAASKIAGEALVVAWADQNARPAVCLRFGYFDPAAVDVPPEAETHRLNEAALGFHLDAALAWSEPRCTIRYAMGKL</sequence>
<dbReference type="InterPro" id="IPR036291">
    <property type="entry name" value="NAD(P)-bd_dom_sf"/>
</dbReference>
<name>A0A849I8Z1_9HYPH</name>
<dbReference type="InterPro" id="IPR001509">
    <property type="entry name" value="Epimerase_deHydtase"/>
</dbReference>
<feature type="domain" description="NAD-dependent epimerase/dehydratase" evidence="1">
    <location>
        <begin position="6"/>
        <end position="143"/>
    </location>
</feature>
<dbReference type="Proteomes" id="UP000564885">
    <property type="component" value="Unassembled WGS sequence"/>
</dbReference>
<protein>
    <submittedName>
        <fullName evidence="2">NAD-dependent epimerase/dehydratase family protein</fullName>
    </submittedName>
</protein>
<dbReference type="Pfam" id="PF01370">
    <property type="entry name" value="Epimerase"/>
    <property type="match status" value="1"/>
</dbReference>
<comment type="caution">
    <text evidence="2">The sequence shown here is derived from an EMBL/GenBank/DDBJ whole genome shotgun (WGS) entry which is preliminary data.</text>
</comment>
<evidence type="ECO:0000313" key="3">
    <source>
        <dbReference type="Proteomes" id="UP000564885"/>
    </source>
</evidence>
<gene>
    <name evidence="2" type="ORF">HJG44_10875</name>
</gene>
<proteinExistence type="predicted"/>
<dbReference type="Gene3D" id="3.40.50.720">
    <property type="entry name" value="NAD(P)-binding Rossmann-like Domain"/>
    <property type="match status" value="1"/>
</dbReference>
<dbReference type="EMBL" id="JABEPP010000003">
    <property type="protein sequence ID" value="NNM72879.1"/>
    <property type="molecule type" value="Genomic_DNA"/>
</dbReference>
<dbReference type="SUPFAM" id="SSF51735">
    <property type="entry name" value="NAD(P)-binding Rossmann-fold domains"/>
    <property type="match status" value="1"/>
</dbReference>
<evidence type="ECO:0000259" key="1">
    <source>
        <dbReference type="Pfam" id="PF01370"/>
    </source>
</evidence>